<dbReference type="EMBL" id="AAUW01000019">
    <property type="protein sequence ID" value="EAV41700.1"/>
    <property type="molecule type" value="Genomic_DNA"/>
</dbReference>
<keyword evidence="1" id="KW-0472">Membrane</keyword>
<protein>
    <submittedName>
        <fullName evidence="2">Uncharacterized protein</fullName>
    </submittedName>
</protein>
<sequence length="38" mass="4422">MATIRSTFQKFLDPESFTTYVAFLSFAMIIYVSVEGYF</sequence>
<keyword evidence="1" id="KW-0812">Transmembrane</keyword>
<proteinExistence type="predicted"/>
<organism evidence="2 3">
    <name type="scientific">Roseibium aggregatum (strain ATCC 25650 / DSM 13394 / JCM 20685 / NBRC 16684 / NCIMB 2208 / IAM 12614 / B1)</name>
    <name type="common">Stappia aggregata</name>
    <dbReference type="NCBI Taxonomy" id="384765"/>
    <lineage>
        <taxon>Bacteria</taxon>
        <taxon>Pseudomonadati</taxon>
        <taxon>Pseudomonadota</taxon>
        <taxon>Alphaproteobacteria</taxon>
        <taxon>Hyphomicrobiales</taxon>
        <taxon>Stappiaceae</taxon>
        <taxon>Roseibium</taxon>
    </lineage>
</organism>
<reference evidence="2 3" key="1">
    <citation type="submission" date="2006-05" db="EMBL/GenBank/DDBJ databases">
        <authorList>
            <person name="King G."/>
            <person name="Ferriera S."/>
            <person name="Johnson J."/>
            <person name="Kravitz S."/>
            <person name="Beeson K."/>
            <person name="Sutton G."/>
            <person name="Rogers Y.-H."/>
            <person name="Friedman R."/>
            <person name="Frazier M."/>
            <person name="Venter J.C."/>
        </authorList>
    </citation>
    <scope>NUCLEOTIDE SEQUENCE [LARGE SCALE GENOMIC DNA]</scope>
    <source>
        <strain evidence="3">ATCC 25650 / DSM 13394 / JCM 20685 / NBRC 16684 / NCIMB 2208 / IAM 12614 / B1</strain>
    </source>
</reference>
<keyword evidence="1" id="KW-1133">Transmembrane helix</keyword>
<gene>
    <name evidence="2" type="ORF">SIAM614_26236</name>
</gene>
<name>A0NZY3_ROSAI</name>
<accession>A0NZY3</accession>
<feature type="transmembrane region" description="Helical" evidence="1">
    <location>
        <begin position="17"/>
        <end position="34"/>
    </location>
</feature>
<dbReference type="AlphaFoldDB" id="A0NZY3"/>
<evidence type="ECO:0000256" key="1">
    <source>
        <dbReference type="SAM" id="Phobius"/>
    </source>
</evidence>
<evidence type="ECO:0000313" key="2">
    <source>
        <dbReference type="EMBL" id="EAV41700.1"/>
    </source>
</evidence>
<evidence type="ECO:0000313" key="3">
    <source>
        <dbReference type="Proteomes" id="UP000004848"/>
    </source>
</evidence>
<dbReference type="Proteomes" id="UP000004848">
    <property type="component" value="Unassembled WGS sequence"/>
</dbReference>
<comment type="caution">
    <text evidence="2">The sequence shown here is derived from an EMBL/GenBank/DDBJ whole genome shotgun (WGS) entry which is preliminary data.</text>
</comment>